<dbReference type="OrthoDB" id="2561686at2759"/>
<feature type="transmembrane region" description="Helical" evidence="1">
    <location>
        <begin position="57"/>
        <end position="78"/>
    </location>
</feature>
<dbReference type="Proteomes" id="UP000298030">
    <property type="component" value="Unassembled WGS sequence"/>
</dbReference>
<evidence type="ECO:0000256" key="1">
    <source>
        <dbReference type="SAM" id="Phobius"/>
    </source>
</evidence>
<name>A0A4Y7RC32_COPMI</name>
<feature type="transmembrane region" description="Helical" evidence="1">
    <location>
        <begin position="32"/>
        <end position="51"/>
    </location>
</feature>
<dbReference type="EMBL" id="QPFP01000584">
    <property type="protein sequence ID" value="TEB06273.1"/>
    <property type="molecule type" value="Genomic_DNA"/>
</dbReference>
<feature type="transmembrane region" description="Helical" evidence="1">
    <location>
        <begin position="6"/>
        <end position="25"/>
    </location>
</feature>
<sequence>GGVSNFVSAIFGIIASLVQSVLALFQAFIGLGVNVIASAFAIATHFLAMIADVFSGVVGFIAGNFLAIAVCIAGYFAWTT</sequence>
<gene>
    <name evidence="2" type="ORF">FA13DRAFT_1576022</name>
</gene>
<proteinExistence type="predicted"/>
<feature type="non-terminal residue" evidence="2">
    <location>
        <position position="1"/>
    </location>
</feature>
<keyword evidence="3" id="KW-1185">Reference proteome</keyword>
<comment type="caution">
    <text evidence="2">The sequence shown here is derived from an EMBL/GenBank/DDBJ whole genome shotgun (WGS) entry which is preliminary data.</text>
</comment>
<keyword evidence="1" id="KW-0812">Transmembrane</keyword>
<keyword evidence="1" id="KW-1133">Transmembrane helix</keyword>
<evidence type="ECO:0000313" key="2">
    <source>
        <dbReference type="EMBL" id="TEB06273.1"/>
    </source>
</evidence>
<protein>
    <submittedName>
        <fullName evidence="2">Uncharacterized protein</fullName>
    </submittedName>
</protein>
<reference evidence="2 3" key="1">
    <citation type="journal article" date="2019" name="Nat. Ecol. Evol.">
        <title>Megaphylogeny resolves global patterns of mushroom evolution.</title>
        <authorList>
            <person name="Varga T."/>
            <person name="Krizsan K."/>
            <person name="Foldi C."/>
            <person name="Dima B."/>
            <person name="Sanchez-Garcia M."/>
            <person name="Sanchez-Ramirez S."/>
            <person name="Szollosi G.J."/>
            <person name="Szarkandi J.G."/>
            <person name="Papp V."/>
            <person name="Albert L."/>
            <person name="Andreopoulos W."/>
            <person name="Angelini C."/>
            <person name="Antonin V."/>
            <person name="Barry K.W."/>
            <person name="Bougher N.L."/>
            <person name="Buchanan P."/>
            <person name="Buyck B."/>
            <person name="Bense V."/>
            <person name="Catcheside P."/>
            <person name="Chovatia M."/>
            <person name="Cooper J."/>
            <person name="Damon W."/>
            <person name="Desjardin D."/>
            <person name="Finy P."/>
            <person name="Geml J."/>
            <person name="Haridas S."/>
            <person name="Hughes K."/>
            <person name="Justo A."/>
            <person name="Karasinski D."/>
            <person name="Kautmanova I."/>
            <person name="Kiss B."/>
            <person name="Kocsube S."/>
            <person name="Kotiranta H."/>
            <person name="LaButti K.M."/>
            <person name="Lechner B.E."/>
            <person name="Liimatainen K."/>
            <person name="Lipzen A."/>
            <person name="Lukacs Z."/>
            <person name="Mihaltcheva S."/>
            <person name="Morgado L.N."/>
            <person name="Niskanen T."/>
            <person name="Noordeloos M.E."/>
            <person name="Ohm R.A."/>
            <person name="Ortiz-Santana B."/>
            <person name="Ovrebo C."/>
            <person name="Racz N."/>
            <person name="Riley R."/>
            <person name="Savchenko A."/>
            <person name="Shiryaev A."/>
            <person name="Soop K."/>
            <person name="Spirin V."/>
            <person name="Szebenyi C."/>
            <person name="Tomsovsky M."/>
            <person name="Tulloss R.E."/>
            <person name="Uehling J."/>
            <person name="Grigoriev I.V."/>
            <person name="Vagvolgyi C."/>
            <person name="Papp T."/>
            <person name="Martin F.M."/>
            <person name="Miettinen O."/>
            <person name="Hibbett D.S."/>
            <person name="Nagy L.G."/>
        </authorList>
    </citation>
    <scope>NUCLEOTIDE SEQUENCE [LARGE SCALE GENOMIC DNA]</scope>
    <source>
        <strain evidence="2 3">FP101781</strain>
    </source>
</reference>
<keyword evidence="1" id="KW-0472">Membrane</keyword>
<evidence type="ECO:0000313" key="3">
    <source>
        <dbReference type="Proteomes" id="UP000298030"/>
    </source>
</evidence>
<organism evidence="2 3">
    <name type="scientific">Coprinellus micaceus</name>
    <name type="common">Glistening ink-cap mushroom</name>
    <name type="synonym">Coprinus micaceus</name>
    <dbReference type="NCBI Taxonomy" id="71717"/>
    <lineage>
        <taxon>Eukaryota</taxon>
        <taxon>Fungi</taxon>
        <taxon>Dikarya</taxon>
        <taxon>Basidiomycota</taxon>
        <taxon>Agaricomycotina</taxon>
        <taxon>Agaricomycetes</taxon>
        <taxon>Agaricomycetidae</taxon>
        <taxon>Agaricales</taxon>
        <taxon>Agaricineae</taxon>
        <taxon>Psathyrellaceae</taxon>
        <taxon>Coprinellus</taxon>
    </lineage>
</organism>
<feature type="non-terminal residue" evidence="2">
    <location>
        <position position="80"/>
    </location>
</feature>
<accession>A0A4Y7RC32</accession>
<dbReference type="AlphaFoldDB" id="A0A4Y7RC32"/>